<protein>
    <submittedName>
        <fullName evidence="1">Uncharacterized protein</fullName>
    </submittedName>
</protein>
<gene>
    <name evidence="1" type="ORF">LOY88_003688</name>
</gene>
<dbReference type="EMBL" id="JALBCA010000050">
    <property type="protein sequence ID" value="KAI2386218.1"/>
    <property type="molecule type" value="Genomic_DNA"/>
</dbReference>
<name>A0ACB8UWJ3_9EURO</name>
<sequence length="263" mass="28970">MTAAVAAAADRRPFDVLHSPDEPDPRFLSGGHPEAPRRVNSRHSARSQRCASQPPPSSAADAASADPDVDLAEELAWGPAHPCYPHLNPHVAVQSAAYAQTRIIRIRRDWMIKGDLAPTFSNLYPEILDPLLPEPEFRKLIARINDEIVAAYSPFGLRNWLDAALGFLTGWLWDDLGLTRVKARLRALEAWIVRWNTEVGAAEGVKIWPLRSTGYTSLDIQIPDPKVGIVGSENASLRNMVVDAHGARMDESSHVVRVTSPEN</sequence>
<accession>A0ACB8UWJ3</accession>
<reference evidence="1" key="1">
    <citation type="journal article" date="2022" name="bioRxiv">
        <title>Population genetic analysis of Ophidiomyces ophidiicola, the causative agent of snake fungal disease, indicates recent introductions to the USA.</title>
        <authorList>
            <person name="Ladner J.T."/>
            <person name="Palmer J.M."/>
            <person name="Ettinger C.L."/>
            <person name="Stajich J.E."/>
            <person name="Farrell T.M."/>
            <person name="Glorioso B.M."/>
            <person name="Lawson B."/>
            <person name="Price S.J."/>
            <person name="Stengle A.G."/>
            <person name="Grear D.A."/>
            <person name="Lorch J.M."/>
        </authorList>
    </citation>
    <scope>NUCLEOTIDE SEQUENCE</scope>
    <source>
        <strain evidence="1">NWHC 24266-5</strain>
    </source>
</reference>
<comment type="caution">
    <text evidence="1">The sequence shown here is derived from an EMBL/GenBank/DDBJ whole genome shotgun (WGS) entry which is preliminary data.</text>
</comment>
<evidence type="ECO:0000313" key="1">
    <source>
        <dbReference type="EMBL" id="KAI2386218.1"/>
    </source>
</evidence>
<organism evidence="1">
    <name type="scientific">Ophidiomyces ophidiicola</name>
    <dbReference type="NCBI Taxonomy" id="1387563"/>
    <lineage>
        <taxon>Eukaryota</taxon>
        <taxon>Fungi</taxon>
        <taxon>Dikarya</taxon>
        <taxon>Ascomycota</taxon>
        <taxon>Pezizomycotina</taxon>
        <taxon>Eurotiomycetes</taxon>
        <taxon>Eurotiomycetidae</taxon>
        <taxon>Onygenales</taxon>
        <taxon>Onygenaceae</taxon>
        <taxon>Ophidiomyces</taxon>
    </lineage>
</organism>
<proteinExistence type="predicted"/>